<comment type="caution">
    <text evidence="5">The sequence shown here is derived from an EMBL/GenBank/DDBJ whole genome shotgun (WGS) entry which is preliminary data.</text>
</comment>
<reference evidence="5 6" key="1">
    <citation type="journal article" date="2016" name="Nat. Commun.">
        <title>Thousands of microbial genomes shed light on interconnected biogeochemical processes in an aquifer system.</title>
        <authorList>
            <person name="Anantharaman K."/>
            <person name="Brown C.T."/>
            <person name="Hug L.A."/>
            <person name="Sharon I."/>
            <person name="Castelle C.J."/>
            <person name="Probst A.J."/>
            <person name="Thomas B.C."/>
            <person name="Singh A."/>
            <person name="Wilkins M.J."/>
            <person name="Karaoz U."/>
            <person name="Brodie E.L."/>
            <person name="Williams K.H."/>
            <person name="Hubbard S.S."/>
            <person name="Banfield J.F."/>
        </authorList>
    </citation>
    <scope>NUCLEOTIDE SEQUENCE [LARGE SCALE GENOMIC DNA]</scope>
</reference>
<dbReference type="PANTHER" id="PTHR42852:SF17">
    <property type="entry name" value="THIOREDOXIN-LIKE PROTEIN HI_1115"/>
    <property type="match status" value="1"/>
</dbReference>
<protein>
    <recommendedName>
        <fullName evidence="4">Thioredoxin domain-containing protein</fullName>
    </recommendedName>
</protein>
<dbReference type="Proteomes" id="UP000179037">
    <property type="component" value="Unassembled WGS sequence"/>
</dbReference>
<gene>
    <name evidence="5" type="ORF">A3A87_01920</name>
</gene>
<organism evidence="5 6">
    <name type="scientific">Candidatus Muproteobacteria bacterium RIFCSPLOWO2_01_FULL_60_18</name>
    <dbReference type="NCBI Taxonomy" id="1817768"/>
    <lineage>
        <taxon>Bacteria</taxon>
        <taxon>Pseudomonadati</taxon>
        <taxon>Pseudomonadota</taxon>
        <taxon>Candidatus Muproteobacteria</taxon>
    </lineage>
</organism>
<dbReference type="InterPro" id="IPR013766">
    <property type="entry name" value="Thioredoxin_domain"/>
</dbReference>
<dbReference type="GO" id="GO:0017004">
    <property type="term" value="P:cytochrome complex assembly"/>
    <property type="evidence" value="ECO:0007669"/>
    <property type="project" value="UniProtKB-KW"/>
</dbReference>
<keyword evidence="2" id="KW-0201">Cytochrome c-type biogenesis</keyword>
<dbReference type="SUPFAM" id="SSF52833">
    <property type="entry name" value="Thioredoxin-like"/>
    <property type="match status" value="1"/>
</dbReference>
<evidence type="ECO:0000256" key="2">
    <source>
        <dbReference type="ARBA" id="ARBA00022748"/>
    </source>
</evidence>
<feature type="domain" description="Thioredoxin" evidence="4">
    <location>
        <begin position="39"/>
        <end position="180"/>
    </location>
</feature>
<sequence length="195" mass="21364">MSSTFKNLLLLISAVLALMGGYWVAQTMRSEPEATTTLTYGGGEMINFTLPEVDGKKHSLEEWRGQVIVLNFWATWCPPCREEIPLLIALQKKRGADGLQVVSVAIDNKTAVMLYRQSVGINYPILMGGDDALDLVARYGNRMGSLPFTVVIDRSGVIAVRKLGAFTLSELESLVEPLIGPPKTANPPEFLAILR</sequence>
<keyword evidence="3" id="KW-0676">Redox-active center</keyword>
<dbReference type="AlphaFoldDB" id="A0A1F6TX06"/>
<dbReference type="EMBL" id="MFTC01000093">
    <property type="protein sequence ID" value="OGI49645.1"/>
    <property type="molecule type" value="Genomic_DNA"/>
</dbReference>
<dbReference type="GO" id="GO:0015036">
    <property type="term" value="F:disulfide oxidoreductase activity"/>
    <property type="evidence" value="ECO:0007669"/>
    <property type="project" value="UniProtKB-ARBA"/>
</dbReference>
<dbReference type="InterPro" id="IPR050553">
    <property type="entry name" value="Thioredoxin_ResA/DsbE_sf"/>
</dbReference>
<dbReference type="Pfam" id="PF08534">
    <property type="entry name" value="Redoxin"/>
    <property type="match status" value="1"/>
</dbReference>
<dbReference type="PROSITE" id="PS00194">
    <property type="entry name" value="THIOREDOXIN_1"/>
    <property type="match status" value="1"/>
</dbReference>
<dbReference type="GO" id="GO:0030313">
    <property type="term" value="C:cell envelope"/>
    <property type="evidence" value="ECO:0007669"/>
    <property type="project" value="UniProtKB-SubCell"/>
</dbReference>
<evidence type="ECO:0000256" key="3">
    <source>
        <dbReference type="ARBA" id="ARBA00023284"/>
    </source>
</evidence>
<evidence type="ECO:0000259" key="4">
    <source>
        <dbReference type="PROSITE" id="PS51352"/>
    </source>
</evidence>
<dbReference type="InterPro" id="IPR036249">
    <property type="entry name" value="Thioredoxin-like_sf"/>
</dbReference>
<dbReference type="PROSITE" id="PS51352">
    <property type="entry name" value="THIOREDOXIN_2"/>
    <property type="match status" value="1"/>
</dbReference>
<dbReference type="InterPro" id="IPR017937">
    <property type="entry name" value="Thioredoxin_CS"/>
</dbReference>
<dbReference type="InterPro" id="IPR013740">
    <property type="entry name" value="Redoxin"/>
</dbReference>
<name>A0A1F6TX06_9PROT</name>
<evidence type="ECO:0000313" key="5">
    <source>
        <dbReference type="EMBL" id="OGI49645.1"/>
    </source>
</evidence>
<evidence type="ECO:0000256" key="1">
    <source>
        <dbReference type="ARBA" id="ARBA00004196"/>
    </source>
</evidence>
<dbReference type="STRING" id="1817768.A3A87_01920"/>
<evidence type="ECO:0000313" key="6">
    <source>
        <dbReference type="Proteomes" id="UP000179037"/>
    </source>
</evidence>
<accession>A0A1F6TX06</accession>
<dbReference type="Gene3D" id="3.40.30.10">
    <property type="entry name" value="Glutaredoxin"/>
    <property type="match status" value="1"/>
</dbReference>
<comment type="subcellular location">
    <subcellularLocation>
        <location evidence="1">Cell envelope</location>
    </subcellularLocation>
</comment>
<dbReference type="PANTHER" id="PTHR42852">
    <property type="entry name" value="THIOL:DISULFIDE INTERCHANGE PROTEIN DSBE"/>
    <property type="match status" value="1"/>
</dbReference>
<dbReference type="CDD" id="cd02966">
    <property type="entry name" value="TlpA_like_family"/>
    <property type="match status" value="1"/>
</dbReference>
<proteinExistence type="predicted"/>